<feature type="transmembrane region" description="Helical" evidence="6">
    <location>
        <begin position="60"/>
        <end position="79"/>
    </location>
</feature>
<dbReference type="PANTHER" id="PTHR23514">
    <property type="entry name" value="BYPASS OF STOP CODON PROTEIN 6"/>
    <property type="match status" value="1"/>
</dbReference>
<dbReference type="Gene3D" id="1.20.1250.20">
    <property type="entry name" value="MFS general substrate transporter like domains"/>
    <property type="match status" value="2"/>
</dbReference>
<feature type="compositionally biased region" description="Pro residues" evidence="5">
    <location>
        <begin position="431"/>
        <end position="441"/>
    </location>
</feature>
<keyword evidence="9" id="KW-1185">Reference proteome</keyword>
<feature type="transmembrane region" description="Helical" evidence="6">
    <location>
        <begin position="179"/>
        <end position="201"/>
    </location>
</feature>
<feature type="region of interest" description="Disordered" evidence="5">
    <location>
        <begin position="412"/>
        <end position="447"/>
    </location>
</feature>
<feature type="transmembrane region" description="Helical" evidence="6">
    <location>
        <begin position="152"/>
        <end position="173"/>
    </location>
</feature>
<dbReference type="PROSITE" id="PS50850">
    <property type="entry name" value="MFS"/>
    <property type="match status" value="1"/>
</dbReference>
<sequence>MSEPVPPMAVREASGRDAVRAAALAVFAVFATNGFVFASWAARIPSVTDILALSTGQMGALLLVIAVGSLVAMPLTGTIAERIGLANTVRLGGFVAAVAGSVIAVGLLMASVPVVAAGLALFGVGVALWDVAQNIAGADVEHRLARTIMPQFHAAFSGGAFLGAMVGAGLSAADIALPVHLFAIVAVVLAVVVVVPGWFLAHDADPSPPASAAPQGPEGTGAGRRGGALAAWRHPRTLLIGVVVLGATLTEGAGNDWISKGIVDGLRASESAGALLFGVFVGAMTLARWFGGGIIDRIGRVAALRISMVSALIGLTAYSLAGTYWLSAVGAVLWGLGAALAFPLGMSAAADDPRHAANRVSVVSTIGYIAFLAGPPFLGFLGDHVGLRLALLAILAPIALALLLAGVTRKEAPDRAASPDEPGTPVMPASPGQPAPLPPDSPSGRTP</sequence>
<gene>
    <name evidence="8" type="ORF">ABCQ75_13520</name>
</gene>
<evidence type="ECO:0000256" key="5">
    <source>
        <dbReference type="SAM" id="MobiDB-lite"/>
    </source>
</evidence>
<feature type="transmembrane region" description="Helical" evidence="6">
    <location>
        <begin position="331"/>
        <end position="350"/>
    </location>
</feature>
<feature type="transmembrane region" description="Helical" evidence="6">
    <location>
        <begin position="271"/>
        <end position="290"/>
    </location>
</feature>
<feature type="transmembrane region" description="Helical" evidence="6">
    <location>
        <begin position="387"/>
        <end position="407"/>
    </location>
</feature>
<feature type="transmembrane region" description="Helical" evidence="6">
    <location>
        <begin position="362"/>
        <end position="381"/>
    </location>
</feature>
<dbReference type="InterPro" id="IPR011701">
    <property type="entry name" value="MFS"/>
</dbReference>
<feature type="transmembrane region" description="Helical" evidence="6">
    <location>
        <begin position="21"/>
        <end position="40"/>
    </location>
</feature>
<dbReference type="SUPFAM" id="SSF103473">
    <property type="entry name" value="MFS general substrate transporter"/>
    <property type="match status" value="1"/>
</dbReference>
<keyword evidence="2 6" id="KW-0812">Transmembrane</keyword>
<evidence type="ECO:0000313" key="9">
    <source>
        <dbReference type="Proteomes" id="UP001422074"/>
    </source>
</evidence>
<protein>
    <submittedName>
        <fullName evidence="8">MFS transporter</fullName>
    </submittedName>
</protein>
<keyword evidence="3 6" id="KW-1133">Transmembrane helix</keyword>
<feature type="transmembrane region" description="Helical" evidence="6">
    <location>
        <begin position="91"/>
        <end position="108"/>
    </location>
</feature>
<accession>A0ABU9X3B4</accession>
<evidence type="ECO:0000256" key="1">
    <source>
        <dbReference type="ARBA" id="ARBA00004651"/>
    </source>
</evidence>
<dbReference type="InterPro" id="IPR020846">
    <property type="entry name" value="MFS_dom"/>
</dbReference>
<evidence type="ECO:0000313" key="8">
    <source>
        <dbReference type="EMBL" id="MEN2745547.1"/>
    </source>
</evidence>
<dbReference type="RefSeq" id="WP_345885980.1">
    <property type="nucleotide sequence ID" value="NZ_JBDFRB010000014.1"/>
</dbReference>
<dbReference type="Proteomes" id="UP001422074">
    <property type="component" value="Unassembled WGS sequence"/>
</dbReference>
<evidence type="ECO:0000256" key="6">
    <source>
        <dbReference type="SAM" id="Phobius"/>
    </source>
</evidence>
<comment type="subcellular location">
    <subcellularLocation>
        <location evidence="1">Cell membrane</location>
        <topology evidence="1">Multi-pass membrane protein</topology>
    </subcellularLocation>
</comment>
<evidence type="ECO:0000256" key="2">
    <source>
        <dbReference type="ARBA" id="ARBA00022692"/>
    </source>
</evidence>
<evidence type="ECO:0000256" key="3">
    <source>
        <dbReference type="ARBA" id="ARBA00022989"/>
    </source>
</evidence>
<dbReference type="InterPro" id="IPR051788">
    <property type="entry name" value="MFS_Transporter"/>
</dbReference>
<organism evidence="8 9">
    <name type="scientific">Sinomonas halotolerans</name>
    <dbReference type="NCBI Taxonomy" id="1644133"/>
    <lineage>
        <taxon>Bacteria</taxon>
        <taxon>Bacillati</taxon>
        <taxon>Actinomycetota</taxon>
        <taxon>Actinomycetes</taxon>
        <taxon>Micrococcales</taxon>
        <taxon>Micrococcaceae</taxon>
        <taxon>Sinomonas</taxon>
    </lineage>
</organism>
<proteinExistence type="predicted"/>
<dbReference type="InterPro" id="IPR036259">
    <property type="entry name" value="MFS_trans_sf"/>
</dbReference>
<comment type="caution">
    <text evidence="8">The sequence shown here is derived from an EMBL/GenBank/DDBJ whole genome shotgun (WGS) entry which is preliminary data.</text>
</comment>
<feature type="domain" description="Major facilitator superfamily (MFS) profile" evidence="7">
    <location>
        <begin position="18"/>
        <end position="413"/>
    </location>
</feature>
<dbReference type="Pfam" id="PF07690">
    <property type="entry name" value="MFS_1"/>
    <property type="match status" value="1"/>
</dbReference>
<evidence type="ECO:0000256" key="4">
    <source>
        <dbReference type="ARBA" id="ARBA00023136"/>
    </source>
</evidence>
<reference evidence="8 9" key="1">
    <citation type="submission" date="2024-05" db="EMBL/GenBank/DDBJ databases">
        <title>Sinomonas sp. nov., isolated from a waste landfill.</title>
        <authorList>
            <person name="Zhao Y."/>
        </authorList>
    </citation>
    <scope>NUCLEOTIDE SEQUENCE [LARGE SCALE GENOMIC DNA]</scope>
    <source>
        <strain evidence="8 9">CCTCC AB2014300</strain>
    </source>
</reference>
<dbReference type="EMBL" id="JBDFRB010000014">
    <property type="protein sequence ID" value="MEN2745547.1"/>
    <property type="molecule type" value="Genomic_DNA"/>
</dbReference>
<evidence type="ECO:0000259" key="7">
    <source>
        <dbReference type="PROSITE" id="PS50850"/>
    </source>
</evidence>
<keyword evidence="4 6" id="KW-0472">Membrane</keyword>
<dbReference type="PANTHER" id="PTHR23514:SF13">
    <property type="entry name" value="INNER MEMBRANE PROTEIN YBJJ"/>
    <property type="match status" value="1"/>
</dbReference>
<name>A0ABU9X3B4_9MICC</name>
<dbReference type="CDD" id="cd17393">
    <property type="entry name" value="MFS_MosC_like"/>
    <property type="match status" value="1"/>
</dbReference>
<feature type="transmembrane region" description="Helical" evidence="6">
    <location>
        <begin position="302"/>
        <end position="325"/>
    </location>
</feature>